<accession>D0NS36</accession>
<reference evidence="2" key="1">
    <citation type="journal article" date="2009" name="Nature">
        <title>Genome sequence and analysis of the Irish potato famine pathogen Phytophthora infestans.</title>
        <authorList>
            <consortium name="The Broad Institute Genome Sequencing Platform"/>
            <person name="Haas B.J."/>
            <person name="Kamoun S."/>
            <person name="Zody M.C."/>
            <person name="Jiang R.H."/>
            <person name="Handsaker R.E."/>
            <person name="Cano L.M."/>
            <person name="Grabherr M."/>
            <person name="Kodira C.D."/>
            <person name="Raffaele S."/>
            <person name="Torto-Alalibo T."/>
            <person name="Bozkurt T.O."/>
            <person name="Ah-Fong A.M."/>
            <person name="Alvarado L."/>
            <person name="Anderson V.L."/>
            <person name="Armstrong M.R."/>
            <person name="Avrova A."/>
            <person name="Baxter L."/>
            <person name="Beynon J."/>
            <person name="Boevink P.C."/>
            <person name="Bollmann S.R."/>
            <person name="Bos J.I."/>
            <person name="Bulone V."/>
            <person name="Cai G."/>
            <person name="Cakir C."/>
            <person name="Carrington J.C."/>
            <person name="Chawner M."/>
            <person name="Conti L."/>
            <person name="Costanzo S."/>
            <person name="Ewan R."/>
            <person name="Fahlgren N."/>
            <person name="Fischbach M.A."/>
            <person name="Fugelstad J."/>
            <person name="Gilroy E.M."/>
            <person name="Gnerre S."/>
            <person name="Green P.J."/>
            <person name="Grenville-Briggs L.J."/>
            <person name="Griffith J."/>
            <person name="Grunwald N.J."/>
            <person name="Horn K."/>
            <person name="Horner N.R."/>
            <person name="Hu C.H."/>
            <person name="Huitema E."/>
            <person name="Jeong D.H."/>
            <person name="Jones A.M."/>
            <person name="Jones J.D."/>
            <person name="Jones R.W."/>
            <person name="Karlsson E.K."/>
            <person name="Kunjeti S.G."/>
            <person name="Lamour K."/>
            <person name="Liu Z."/>
            <person name="Ma L."/>
            <person name="Maclean D."/>
            <person name="Chibucos M.C."/>
            <person name="McDonald H."/>
            <person name="McWalters J."/>
            <person name="Meijer H.J."/>
            <person name="Morgan W."/>
            <person name="Morris P.F."/>
            <person name="Munro C.A."/>
            <person name="O'Neill K."/>
            <person name="Ospina-Giraldo M."/>
            <person name="Pinzon A."/>
            <person name="Pritchard L."/>
            <person name="Ramsahoye B."/>
            <person name="Ren Q."/>
            <person name="Restrepo S."/>
            <person name="Roy S."/>
            <person name="Sadanandom A."/>
            <person name="Savidor A."/>
            <person name="Schornack S."/>
            <person name="Schwartz D.C."/>
            <person name="Schumann U.D."/>
            <person name="Schwessinger B."/>
            <person name="Seyer L."/>
            <person name="Sharpe T."/>
            <person name="Silvar C."/>
            <person name="Song J."/>
            <person name="Studholme D.J."/>
            <person name="Sykes S."/>
            <person name="Thines M."/>
            <person name="van de Vondervoort P.J."/>
            <person name="Phuntumart V."/>
            <person name="Wawra S."/>
            <person name="Weide R."/>
            <person name="Win J."/>
            <person name="Young C."/>
            <person name="Zhou S."/>
            <person name="Fry W."/>
            <person name="Meyers B.C."/>
            <person name="van West P."/>
            <person name="Ristaino J."/>
            <person name="Govers F."/>
            <person name="Birch P.R."/>
            <person name="Whisson S.C."/>
            <person name="Judelson H.S."/>
            <person name="Nusbaum C."/>
        </authorList>
    </citation>
    <scope>NUCLEOTIDE SEQUENCE [LARGE SCALE GENOMIC DNA]</scope>
    <source>
        <strain evidence="2">T30-4</strain>
    </source>
</reference>
<protein>
    <submittedName>
        <fullName evidence="1">Uncharacterized protein</fullName>
    </submittedName>
</protein>
<dbReference type="InParanoid" id="D0NS36"/>
<keyword evidence="2" id="KW-1185">Reference proteome</keyword>
<dbReference type="KEGG" id="pif:PITG_15947"/>
<dbReference type="EMBL" id="DS028156">
    <property type="protein sequence ID" value="EEY63577.1"/>
    <property type="molecule type" value="Genomic_DNA"/>
</dbReference>
<dbReference type="eggNOG" id="ENOG502RSGS">
    <property type="taxonomic scope" value="Eukaryota"/>
</dbReference>
<organism evidence="1 2">
    <name type="scientific">Phytophthora infestans (strain T30-4)</name>
    <name type="common">Potato late blight agent</name>
    <dbReference type="NCBI Taxonomy" id="403677"/>
    <lineage>
        <taxon>Eukaryota</taxon>
        <taxon>Sar</taxon>
        <taxon>Stramenopiles</taxon>
        <taxon>Oomycota</taxon>
        <taxon>Peronosporomycetes</taxon>
        <taxon>Peronosporales</taxon>
        <taxon>Peronosporaceae</taxon>
        <taxon>Phytophthora</taxon>
    </lineage>
</organism>
<sequence length="285" mass="31900">MDSLSRGGLGAVDDEGYAGTSEWIVLVSLEEAYHRAIASFAVQLFLTLEGVSPSTLPSCLKVILEEITALIRQLPDCDSLFNGCKAYFYFFEVASRDAATTPFLTAVSRTYWYCLNVLQEVEDAFRRVLPVNRFILAVVLFLFDLYIYLPSSHRMEENRVDGLQGGSSPALSLWMLVRGCCSSPTGVDQPGHESLSGKEKHFWAMLQAVYRQRYFDELARCFARSESCGGYLRDFERSATGAGKTEDCDEVFESQLLALEATWDLLGVLTRIYALPDDDKHEDAV</sequence>
<dbReference type="HOGENOM" id="CLU_978141_0_0_1"/>
<dbReference type="RefSeq" id="XP_002898164.1">
    <property type="nucleotide sequence ID" value="XM_002898118.1"/>
</dbReference>
<proteinExistence type="predicted"/>
<dbReference type="OMA" id="TAPEWIS"/>
<gene>
    <name evidence="1" type="ORF">PITG_15947</name>
</gene>
<evidence type="ECO:0000313" key="1">
    <source>
        <dbReference type="EMBL" id="EEY63577.1"/>
    </source>
</evidence>
<evidence type="ECO:0000313" key="2">
    <source>
        <dbReference type="Proteomes" id="UP000006643"/>
    </source>
</evidence>
<name>D0NS36_PHYIT</name>
<dbReference type="VEuPathDB" id="FungiDB:PITG_15947"/>
<dbReference type="AlphaFoldDB" id="D0NS36"/>
<dbReference type="OrthoDB" id="49627at2759"/>
<dbReference type="GeneID" id="9475720"/>
<dbReference type="Proteomes" id="UP000006643">
    <property type="component" value="Unassembled WGS sequence"/>
</dbReference>